<evidence type="ECO:0000313" key="3">
    <source>
        <dbReference type="Proteomes" id="UP000694018"/>
    </source>
</evidence>
<gene>
    <name evidence="2" type="ORF">J5U23_01415</name>
</gene>
<protein>
    <recommendedName>
        <fullName evidence="1">Glycosyltransferase 2-like domain-containing protein</fullName>
    </recommendedName>
</protein>
<accession>A0A8F5GT91</accession>
<organism evidence="2 3">
    <name type="scientific">Saccharolobus shibatae (strain ATCC 51178 / DSM 5389 / JCM 8931 / NBRC 15437 / B12)</name>
    <name type="common">Sulfolobus shibatae</name>
    <dbReference type="NCBI Taxonomy" id="523848"/>
    <lineage>
        <taxon>Archaea</taxon>
        <taxon>Thermoproteota</taxon>
        <taxon>Thermoprotei</taxon>
        <taxon>Sulfolobales</taxon>
        <taxon>Sulfolobaceae</taxon>
        <taxon>Saccharolobus</taxon>
    </lineage>
</organism>
<evidence type="ECO:0000313" key="2">
    <source>
        <dbReference type="EMBL" id="QXJ28546.1"/>
    </source>
</evidence>
<evidence type="ECO:0000259" key="1">
    <source>
        <dbReference type="Pfam" id="PF00535"/>
    </source>
</evidence>
<proteinExistence type="predicted"/>
<dbReference type="AlphaFoldDB" id="A0A8F5GT91"/>
<sequence length="490" mass="56729">MTDNNDIIISTVVLNWNRSDLLKITISSYLNTVNVPYELIIVDNGSTDDSRKVLEELKNRFSNKINKIIFLDKNIGGEAINLGLSEAKGKLLHIGENDIEYLPGWSEKVVKLFSIFNELGQLSLFSPVPTDEEVWVPHPIKRILYKEGEIIYEALGNVGTTSIIRKEIWDKGVRIHNIKTNEFLFPDDVRLSEDILRLGYVVAWAPYYLVRNLGHSYNEILKRVEYYRENYESKKGLGYQGLLKRIDYYEKKVKPPRKSILHINSVIQPELSNIFKPIFTEEGKILDSQAWSCTDAITPEIENLELIYSLLRAFKPATCMVLSWAKDFTIDIIKQALENNNFGNLIILSDTVPSKSDESPITQIQKYEEIANINQPIDCFIFNSYLTDKLNISKQFLNKLSSRSLIVVTGNYEDIQKLVEIWNFLSKNFNCSFVSSARGLLICTSKIENQIKYYESKRIPKDLIQYIHKNRLFNGIVKIYFRIKNLIYNY</sequence>
<dbReference type="EMBL" id="CP077717">
    <property type="protein sequence ID" value="QXJ28546.1"/>
    <property type="molecule type" value="Genomic_DNA"/>
</dbReference>
<dbReference type="GO" id="GO:0016757">
    <property type="term" value="F:glycosyltransferase activity"/>
    <property type="evidence" value="ECO:0007669"/>
    <property type="project" value="UniProtKB-ARBA"/>
</dbReference>
<name>A0A8F5GT91_SACSH</name>
<dbReference type="OrthoDB" id="31358at2157"/>
<dbReference type="Proteomes" id="UP000694018">
    <property type="component" value="Chromosome"/>
</dbReference>
<dbReference type="InterPro" id="IPR001173">
    <property type="entry name" value="Glyco_trans_2-like"/>
</dbReference>
<dbReference type="KEGG" id="sshi:J5U23_01415"/>
<dbReference type="PANTHER" id="PTHR22916:SF3">
    <property type="entry name" value="UDP-GLCNAC:BETAGAL BETA-1,3-N-ACETYLGLUCOSAMINYLTRANSFERASE-LIKE PROTEIN 1"/>
    <property type="match status" value="1"/>
</dbReference>
<dbReference type="GeneID" id="65562996"/>
<feature type="domain" description="Glycosyltransferase 2-like" evidence="1">
    <location>
        <begin position="10"/>
        <end position="115"/>
    </location>
</feature>
<reference evidence="2" key="1">
    <citation type="journal article" date="2021" name="Environ. Microbiol.">
        <title>New insights into the diversity and evolution of the archaeal mobilome from three complete genomes of Saccharolobus shibatae.</title>
        <authorList>
            <person name="Medvedeva S."/>
            <person name="Brandt D."/>
            <person name="Cvirkaite-Krupovic V."/>
            <person name="Liu Y."/>
            <person name="Severinov K."/>
            <person name="Ishino S."/>
            <person name="Ishino Y."/>
            <person name="Prangishvili D."/>
            <person name="Kalinowski J."/>
            <person name="Krupovic M."/>
        </authorList>
    </citation>
    <scope>NUCLEOTIDE SEQUENCE</scope>
    <source>
        <strain evidence="2">B12</strain>
    </source>
</reference>
<dbReference type="PANTHER" id="PTHR22916">
    <property type="entry name" value="GLYCOSYLTRANSFERASE"/>
    <property type="match status" value="1"/>
</dbReference>
<dbReference type="RefSeq" id="WP_218267371.1">
    <property type="nucleotide sequence ID" value="NZ_CP077717.1"/>
</dbReference>
<dbReference type="Pfam" id="PF00535">
    <property type="entry name" value="Glycos_transf_2"/>
    <property type="match status" value="1"/>
</dbReference>